<dbReference type="RefSeq" id="WP_143180097.1">
    <property type="nucleotide sequence ID" value="NZ_MRWQ01000005.1"/>
</dbReference>
<protein>
    <submittedName>
        <fullName evidence="1">Uncharacterized protein</fullName>
    </submittedName>
</protein>
<reference evidence="1 2" key="1">
    <citation type="submission" date="2016-12" db="EMBL/GenBank/DDBJ databases">
        <title>Domibacillus sp. SAOS 44 whole genome sequencing.</title>
        <authorList>
            <person name="Verma A."/>
            <person name="Krishnamurthi S."/>
        </authorList>
    </citation>
    <scope>NUCLEOTIDE SEQUENCE [LARGE SCALE GENOMIC DNA]</scope>
    <source>
        <strain evidence="1 2">SAOS 44</strain>
    </source>
</reference>
<dbReference type="EMBL" id="MRWQ01000005">
    <property type="protein sequence ID" value="OKL37372.1"/>
    <property type="molecule type" value="Genomic_DNA"/>
</dbReference>
<gene>
    <name evidence="1" type="ORF">BLL40_07320</name>
</gene>
<proteinExistence type="predicted"/>
<name>A0A1Q5P5K0_9BACI</name>
<dbReference type="AlphaFoldDB" id="A0A1Q5P5K0"/>
<dbReference type="Proteomes" id="UP000186524">
    <property type="component" value="Unassembled WGS sequence"/>
</dbReference>
<sequence length="67" mass="7505">MNNEELQALMKERVEKMQEIINAAKKEQAKQCEGVNETEQDAVIQQGPCPDCDNTVDFCIDIVIPAP</sequence>
<comment type="caution">
    <text evidence="1">The sequence shown here is derived from an EMBL/GenBank/DDBJ whole genome shotgun (WGS) entry which is preliminary data.</text>
</comment>
<keyword evidence="2" id="KW-1185">Reference proteome</keyword>
<feature type="non-terminal residue" evidence="1">
    <location>
        <position position="67"/>
    </location>
</feature>
<evidence type="ECO:0000313" key="2">
    <source>
        <dbReference type="Proteomes" id="UP000186524"/>
    </source>
</evidence>
<accession>A0A1Q5P5K0</accession>
<organism evidence="1 2">
    <name type="scientific">Domibacillus mangrovi</name>
    <dbReference type="NCBI Taxonomy" id="1714354"/>
    <lineage>
        <taxon>Bacteria</taxon>
        <taxon>Bacillati</taxon>
        <taxon>Bacillota</taxon>
        <taxon>Bacilli</taxon>
        <taxon>Bacillales</taxon>
        <taxon>Bacillaceae</taxon>
        <taxon>Domibacillus</taxon>
    </lineage>
</organism>
<evidence type="ECO:0000313" key="1">
    <source>
        <dbReference type="EMBL" id="OKL37372.1"/>
    </source>
</evidence>